<dbReference type="RefSeq" id="XP_022582941.1">
    <property type="nucleotide sequence ID" value="XM_022725099.1"/>
</dbReference>
<dbReference type="AlphaFoldDB" id="A0A1L9SMW0"/>
<dbReference type="Proteomes" id="UP000184188">
    <property type="component" value="Unassembled WGS sequence"/>
</dbReference>
<protein>
    <submittedName>
        <fullName evidence="1">Uncharacterized protein</fullName>
    </submittedName>
</protein>
<keyword evidence="2" id="KW-1185">Reference proteome</keyword>
<gene>
    <name evidence="1" type="ORF">ASPZODRAFT_14567</name>
</gene>
<name>A0A1L9SMW0_9EURO</name>
<dbReference type="OrthoDB" id="5405126at2759"/>
<proteinExistence type="predicted"/>
<accession>A0A1L9SMW0</accession>
<dbReference type="GeneID" id="34611564"/>
<evidence type="ECO:0000313" key="1">
    <source>
        <dbReference type="EMBL" id="OJJ48431.1"/>
    </source>
</evidence>
<evidence type="ECO:0000313" key="2">
    <source>
        <dbReference type="Proteomes" id="UP000184188"/>
    </source>
</evidence>
<reference evidence="2" key="1">
    <citation type="journal article" date="2017" name="Genome Biol.">
        <title>Comparative genomics reveals high biological diversity and specific adaptations in the industrially and medically important fungal genus Aspergillus.</title>
        <authorList>
            <person name="de Vries R.P."/>
            <person name="Riley R."/>
            <person name="Wiebenga A."/>
            <person name="Aguilar-Osorio G."/>
            <person name="Amillis S."/>
            <person name="Uchima C.A."/>
            <person name="Anderluh G."/>
            <person name="Asadollahi M."/>
            <person name="Askin M."/>
            <person name="Barry K."/>
            <person name="Battaglia E."/>
            <person name="Bayram O."/>
            <person name="Benocci T."/>
            <person name="Braus-Stromeyer S.A."/>
            <person name="Caldana C."/>
            <person name="Canovas D."/>
            <person name="Cerqueira G.C."/>
            <person name="Chen F."/>
            <person name="Chen W."/>
            <person name="Choi C."/>
            <person name="Clum A."/>
            <person name="Dos Santos R.A."/>
            <person name="Damasio A.R."/>
            <person name="Diallinas G."/>
            <person name="Emri T."/>
            <person name="Fekete E."/>
            <person name="Flipphi M."/>
            <person name="Freyberg S."/>
            <person name="Gallo A."/>
            <person name="Gournas C."/>
            <person name="Habgood R."/>
            <person name="Hainaut M."/>
            <person name="Harispe M.L."/>
            <person name="Henrissat B."/>
            <person name="Hilden K.S."/>
            <person name="Hope R."/>
            <person name="Hossain A."/>
            <person name="Karabika E."/>
            <person name="Karaffa L."/>
            <person name="Karanyi Z."/>
            <person name="Krasevec N."/>
            <person name="Kuo A."/>
            <person name="Kusch H."/>
            <person name="LaButti K."/>
            <person name="Lagendijk E.L."/>
            <person name="Lapidus A."/>
            <person name="Levasseur A."/>
            <person name="Lindquist E."/>
            <person name="Lipzen A."/>
            <person name="Logrieco A.F."/>
            <person name="MacCabe A."/>
            <person name="Maekelae M.R."/>
            <person name="Malavazi I."/>
            <person name="Melin P."/>
            <person name="Meyer V."/>
            <person name="Mielnichuk N."/>
            <person name="Miskei M."/>
            <person name="Molnar A.P."/>
            <person name="Mule G."/>
            <person name="Ngan C.Y."/>
            <person name="Orejas M."/>
            <person name="Orosz E."/>
            <person name="Ouedraogo J.P."/>
            <person name="Overkamp K.M."/>
            <person name="Park H.-S."/>
            <person name="Perrone G."/>
            <person name="Piumi F."/>
            <person name="Punt P.J."/>
            <person name="Ram A.F."/>
            <person name="Ramon A."/>
            <person name="Rauscher S."/>
            <person name="Record E."/>
            <person name="Riano-Pachon D.M."/>
            <person name="Robert V."/>
            <person name="Roehrig J."/>
            <person name="Ruller R."/>
            <person name="Salamov A."/>
            <person name="Salih N.S."/>
            <person name="Samson R.A."/>
            <person name="Sandor E."/>
            <person name="Sanguinetti M."/>
            <person name="Schuetze T."/>
            <person name="Sepcic K."/>
            <person name="Shelest E."/>
            <person name="Sherlock G."/>
            <person name="Sophianopoulou V."/>
            <person name="Squina F.M."/>
            <person name="Sun H."/>
            <person name="Susca A."/>
            <person name="Todd R.B."/>
            <person name="Tsang A."/>
            <person name="Unkles S.E."/>
            <person name="van de Wiele N."/>
            <person name="van Rossen-Uffink D."/>
            <person name="Oliveira J.V."/>
            <person name="Vesth T.C."/>
            <person name="Visser J."/>
            <person name="Yu J.-H."/>
            <person name="Zhou M."/>
            <person name="Andersen M.R."/>
            <person name="Archer D.B."/>
            <person name="Baker S.E."/>
            <person name="Benoit I."/>
            <person name="Brakhage A.A."/>
            <person name="Braus G.H."/>
            <person name="Fischer R."/>
            <person name="Frisvad J.C."/>
            <person name="Goldman G.H."/>
            <person name="Houbraken J."/>
            <person name="Oakley B."/>
            <person name="Pocsi I."/>
            <person name="Scazzocchio C."/>
            <person name="Seiboth B."/>
            <person name="vanKuyk P.A."/>
            <person name="Wortman J."/>
            <person name="Dyer P.S."/>
            <person name="Grigoriev I.V."/>
        </authorList>
    </citation>
    <scope>NUCLEOTIDE SEQUENCE [LARGE SCALE GENOMIC DNA]</scope>
    <source>
        <strain evidence="2">CBS 506.65</strain>
    </source>
</reference>
<organism evidence="1 2">
    <name type="scientific">Penicilliopsis zonata CBS 506.65</name>
    <dbReference type="NCBI Taxonomy" id="1073090"/>
    <lineage>
        <taxon>Eukaryota</taxon>
        <taxon>Fungi</taxon>
        <taxon>Dikarya</taxon>
        <taxon>Ascomycota</taxon>
        <taxon>Pezizomycotina</taxon>
        <taxon>Eurotiomycetes</taxon>
        <taxon>Eurotiomycetidae</taxon>
        <taxon>Eurotiales</taxon>
        <taxon>Aspergillaceae</taxon>
        <taxon>Penicilliopsis</taxon>
    </lineage>
</organism>
<dbReference type="VEuPathDB" id="FungiDB:ASPZODRAFT_14567"/>
<sequence>MVQMMAGRLLRQQGFNLRQFALTQTRSYAIPSFTPTSSSPELDEALDRVRKGLIIPFSLGEQQRRLVFRKKYAQRLEDNPVVLRLGGAQEEEEYALRPSGHPEAKITKKESLAVVRLFKTPEDWQNAAPLLAGLKKARMVLKQDQREWLVRRAAMAGALGSILECAKQADRTAFWLNEVGVVHRIFFALHVMAQEANFEPVATSKALSLAKQTSRLMDMPRHSVRDVELDPKHRPSVISVLLELSASQALNKFEGHDQTGDVLRYAERLLANWKYGNFRGTETDWPAIDYMLQHNVLIYNGMKLALQVQGIASNKSVSSMLKSRVNEIGTLIAKQTKEVPAKIQERPSMGYIQSKALYP</sequence>
<dbReference type="EMBL" id="KV878339">
    <property type="protein sequence ID" value="OJJ48431.1"/>
    <property type="molecule type" value="Genomic_DNA"/>
</dbReference>